<dbReference type="Proteomes" id="UP001345691">
    <property type="component" value="Unassembled WGS sequence"/>
</dbReference>
<proteinExistence type="predicted"/>
<protein>
    <recommendedName>
        <fullName evidence="3">Dynein light chain</fullName>
    </recommendedName>
</protein>
<evidence type="ECO:0000313" key="2">
    <source>
        <dbReference type="Proteomes" id="UP001345691"/>
    </source>
</evidence>
<gene>
    <name evidence="1" type="ORF">LTR69_010167</name>
</gene>
<accession>A0ABR0IXW1</accession>
<organism evidence="1 2">
    <name type="scientific">Exophiala sideris</name>
    <dbReference type="NCBI Taxonomy" id="1016849"/>
    <lineage>
        <taxon>Eukaryota</taxon>
        <taxon>Fungi</taxon>
        <taxon>Dikarya</taxon>
        <taxon>Ascomycota</taxon>
        <taxon>Pezizomycotina</taxon>
        <taxon>Eurotiomycetes</taxon>
        <taxon>Chaetothyriomycetidae</taxon>
        <taxon>Chaetothyriales</taxon>
        <taxon>Herpotrichiellaceae</taxon>
        <taxon>Exophiala</taxon>
    </lineage>
</organism>
<dbReference type="EMBL" id="JAVRRF010000033">
    <property type="protein sequence ID" value="KAK5051667.1"/>
    <property type="molecule type" value="Genomic_DNA"/>
</dbReference>
<comment type="caution">
    <text evidence="1">The sequence shown here is derived from an EMBL/GenBank/DDBJ whole genome shotgun (WGS) entry which is preliminary data.</text>
</comment>
<name>A0ABR0IXW1_9EURO</name>
<keyword evidence="2" id="KW-1185">Reference proteome</keyword>
<evidence type="ECO:0000313" key="1">
    <source>
        <dbReference type="EMBL" id="KAK5051667.1"/>
    </source>
</evidence>
<evidence type="ECO:0008006" key="3">
    <source>
        <dbReference type="Google" id="ProtNLM"/>
    </source>
</evidence>
<reference evidence="1 2" key="1">
    <citation type="submission" date="2023-08" db="EMBL/GenBank/DDBJ databases">
        <title>Black Yeasts Isolated from many extreme environments.</title>
        <authorList>
            <person name="Coleine C."/>
            <person name="Stajich J.E."/>
            <person name="Selbmann L."/>
        </authorList>
    </citation>
    <scope>NUCLEOTIDE SEQUENCE [LARGE SCALE GENOMIC DNA]</scope>
    <source>
        <strain evidence="1 2">CCFEE 6328</strain>
    </source>
</reference>
<sequence length="78" mass="8816">MAESAPEKKVKLERCMTIGIDNAKSEDMQQEAIEVGTEMLSSRHTSDHNIDPALAQEAMEKFTVEKVRSVKEYFAPRC</sequence>